<name>A0AC34G5Y2_9BILA</name>
<reference evidence="2" key="1">
    <citation type="submission" date="2022-11" db="UniProtKB">
        <authorList>
            <consortium name="WormBaseParasite"/>
        </authorList>
    </citation>
    <scope>IDENTIFICATION</scope>
</reference>
<dbReference type="Proteomes" id="UP000887579">
    <property type="component" value="Unplaced"/>
</dbReference>
<dbReference type="WBParaSite" id="ES5_v2.g25142.t1">
    <property type="protein sequence ID" value="ES5_v2.g25142.t1"/>
    <property type="gene ID" value="ES5_v2.g25142"/>
</dbReference>
<proteinExistence type="predicted"/>
<protein>
    <submittedName>
        <fullName evidence="2">Uncharacterized protein</fullName>
    </submittedName>
</protein>
<organism evidence="1 2">
    <name type="scientific">Panagrolaimus sp. ES5</name>
    <dbReference type="NCBI Taxonomy" id="591445"/>
    <lineage>
        <taxon>Eukaryota</taxon>
        <taxon>Metazoa</taxon>
        <taxon>Ecdysozoa</taxon>
        <taxon>Nematoda</taxon>
        <taxon>Chromadorea</taxon>
        <taxon>Rhabditida</taxon>
        <taxon>Tylenchina</taxon>
        <taxon>Panagrolaimomorpha</taxon>
        <taxon>Panagrolaimoidea</taxon>
        <taxon>Panagrolaimidae</taxon>
        <taxon>Panagrolaimus</taxon>
    </lineage>
</organism>
<sequence>MSQQQSTYHYEKTTTTGAGSDMTKEDVKDKASGVLHSIKQGVKEGVQDIKEGVSKLADKVTGSNDKHVHQHTTACNGTTCSTYVTETAHYTEVSDHERNARLLREQVSDHERNARLLREQGEAALRNNAKEFTEAERAQAQARIVAEHANAKTAQALNNQERGQELLAEAGAEMIEAGAKLQREAAAHSREAPYNIHAEGDIRQTTVVSSAGQEAAARAHEKVTLREVSHTQATTGVTATTHP</sequence>
<evidence type="ECO:0000313" key="2">
    <source>
        <dbReference type="WBParaSite" id="ES5_v2.g25142.t1"/>
    </source>
</evidence>
<accession>A0AC34G5Y2</accession>
<evidence type="ECO:0000313" key="1">
    <source>
        <dbReference type="Proteomes" id="UP000887579"/>
    </source>
</evidence>